<feature type="transmembrane region" description="Helical" evidence="1">
    <location>
        <begin position="169"/>
        <end position="192"/>
    </location>
</feature>
<dbReference type="OrthoDB" id="7064800at2"/>
<dbReference type="AlphaFoldDB" id="A0A1I1WAI8"/>
<name>A0A1I1WAI8_9GAMM</name>
<feature type="transmembrane region" description="Helical" evidence="1">
    <location>
        <begin position="117"/>
        <end position="135"/>
    </location>
</feature>
<dbReference type="InterPro" id="IPR010178">
    <property type="entry name" value="Lit"/>
</dbReference>
<evidence type="ECO:0000256" key="1">
    <source>
        <dbReference type="SAM" id="Phobius"/>
    </source>
</evidence>
<keyword evidence="3" id="KW-1185">Reference proteome</keyword>
<feature type="transmembrane region" description="Helical" evidence="1">
    <location>
        <begin position="12"/>
        <end position="31"/>
    </location>
</feature>
<evidence type="ECO:0008006" key="4">
    <source>
        <dbReference type="Google" id="ProtNLM"/>
    </source>
</evidence>
<dbReference type="Proteomes" id="UP000198611">
    <property type="component" value="Unassembled WGS sequence"/>
</dbReference>
<keyword evidence="1" id="KW-1133">Transmembrane helix</keyword>
<reference evidence="2 3" key="1">
    <citation type="submission" date="2016-10" db="EMBL/GenBank/DDBJ databases">
        <authorList>
            <person name="de Groot N.N."/>
        </authorList>
    </citation>
    <scope>NUCLEOTIDE SEQUENCE [LARGE SCALE GENOMIC DNA]</scope>
    <source>
        <strain evidence="2 3">HL3</strain>
    </source>
</reference>
<dbReference type="Pfam" id="PF07314">
    <property type="entry name" value="Lit"/>
    <property type="match status" value="1"/>
</dbReference>
<dbReference type="RefSeq" id="WP_093429208.1">
    <property type="nucleotide sequence ID" value="NZ_FOMJ01000013.1"/>
</dbReference>
<dbReference type="EMBL" id="FOMJ01000013">
    <property type="protein sequence ID" value="SFD92051.1"/>
    <property type="molecule type" value="Genomic_DNA"/>
</dbReference>
<proteinExistence type="predicted"/>
<feature type="transmembrane region" description="Helical" evidence="1">
    <location>
        <begin position="89"/>
        <end position="110"/>
    </location>
</feature>
<keyword evidence="1" id="KW-0812">Transmembrane</keyword>
<keyword evidence="1" id="KW-0472">Membrane</keyword>
<accession>A0A1I1WAI8</accession>
<gene>
    <name evidence="2" type="ORF">SAMN05660831_02599</name>
</gene>
<sequence length="201" mass="23172">MHLIDAVRGPLTAVSLLVLSLYLPLAAMIYTPQWYTFQCDWIEKCRTAEHFEPRAAAEELTTFFRHDGKLEEQPWSDKEKRHLTEVRGIWDGLAVTALIFAMVLVFLFRIRVAGRAALINAVVLVVLAAGVLPFFKTFWVDFLHPLVFDNDLWSNSREDLSWYFLPKPFFRSSIAAMVGTAIAIDLALAWFLRPRRRGLFR</sequence>
<evidence type="ECO:0000313" key="3">
    <source>
        <dbReference type="Proteomes" id="UP000198611"/>
    </source>
</evidence>
<organism evidence="2 3">
    <name type="scientific">Thiohalospira halophila DSM 15071</name>
    <dbReference type="NCBI Taxonomy" id="1123397"/>
    <lineage>
        <taxon>Bacteria</taxon>
        <taxon>Pseudomonadati</taxon>
        <taxon>Pseudomonadota</taxon>
        <taxon>Gammaproteobacteria</taxon>
        <taxon>Thiohalospirales</taxon>
        <taxon>Thiohalospiraceae</taxon>
        <taxon>Thiohalospira</taxon>
    </lineage>
</organism>
<protein>
    <recommendedName>
        <fullName evidence="4">Integral membrane protein TIGR01906</fullName>
    </recommendedName>
</protein>
<evidence type="ECO:0000313" key="2">
    <source>
        <dbReference type="EMBL" id="SFD92051.1"/>
    </source>
</evidence>